<accession>A0A1H7WP42</accession>
<dbReference type="SMART" id="SM00382">
    <property type="entry name" value="AAA"/>
    <property type="match status" value="1"/>
</dbReference>
<dbReference type="EMBL" id="FOAF01000009">
    <property type="protein sequence ID" value="SEM23346.1"/>
    <property type="molecule type" value="Genomic_DNA"/>
</dbReference>
<dbReference type="SUPFAM" id="SSF52540">
    <property type="entry name" value="P-loop containing nucleoside triphosphate hydrolases"/>
    <property type="match status" value="1"/>
</dbReference>
<feature type="compositionally biased region" description="Basic and acidic residues" evidence="1">
    <location>
        <begin position="582"/>
        <end position="594"/>
    </location>
</feature>
<name>A0A1H7WP42_OLID1</name>
<dbReference type="Pfam" id="PF13304">
    <property type="entry name" value="AAA_21"/>
    <property type="match status" value="1"/>
</dbReference>
<dbReference type="GO" id="GO:0016887">
    <property type="term" value="F:ATP hydrolysis activity"/>
    <property type="evidence" value="ECO:0007669"/>
    <property type="project" value="InterPro"/>
</dbReference>
<dbReference type="RefSeq" id="WP_093329479.1">
    <property type="nucleotide sequence ID" value="NZ_FOAF01000009.1"/>
</dbReference>
<evidence type="ECO:0000313" key="4">
    <source>
        <dbReference type="Proteomes" id="UP000199421"/>
    </source>
</evidence>
<proteinExistence type="predicted"/>
<dbReference type="Gene3D" id="3.40.50.300">
    <property type="entry name" value="P-loop containing nucleotide triphosphate hydrolases"/>
    <property type="match status" value="1"/>
</dbReference>
<evidence type="ECO:0000256" key="1">
    <source>
        <dbReference type="SAM" id="MobiDB-lite"/>
    </source>
</evidence>
<organism evidence="3 4">
    <name type="scientific">Olivibacter domesticus</name>
    <name type="common">Pseudosphingobacterium domesticum</name>
    <dbReference type="NCBI Taxonomy" id="407022"/>
    <lineage>
        <taxon>Bacteria</taxon>
        <taxon>Pseudomonadati</taxon>
        <taxon>Bacteroidota</taxon>
        <taxon>Sphingobacteriia</taxon>
        <taxon>Sphingobacteriales</taxon>
        <taxon>Sphingobacteriaceae</taxon>
        <taxon>Olivibacter</taxon>
    </lineage>
</organism>
<evidence type="ECO:0000259" key="2">
    <source>
        <dbReference type="SMART" id="SM00382"/>
    </source>
</evidence>
<feature type="domain" description="AAA+ ATPase" evidence="2">
    <location>
        <begin position="16"/>
        <end position="301"/>
    </location>
</feature>
<dbReference type="CDD" id="cd00267">
    <property type="entry name" value="ABC_ATPase"/>
    <property type="match status" value="1"/>
</dbReference>
<dbReference type="InterPro" id="IPR003959">
    <property type="entry name" value="ATPase_AAA_core"/>
</dbReference>
<dbReference type="AlphaFoldDB" id="A0A1H7WP42"/>
<dbReference type="OrthoDB" id="9792800at2"/>
<protein>
    <submittedName>
        <fullName evidence="3">ATPase/GTPase, AAA15 family</fullName>
    </submittedName>
</protein>
<reference evidence="4" key="1">
    <citation type="submission" date="2016-10" db="EMBL/GenBank/DDBJ databases">
        <authorList>
            <person name="Varghese N."/>
            <person name="Submissions S."/>
        </authorList>
    </citation>
    <scope>NUCLEOTIDE SEQUENCE [LARGE SCALE GENOMIC DNA]</scope>
    <source>
        <strain evidence="4">DSM 18733</strain>
    </source>
</reference>
<dbReference type="PANTHER" id="PTHR43581:SF4">
    <property type="entry name" value="ATP_GTP PHOSPHATASE"/>
    <property type="match status" value="1"/>
</dbReference>
<evidence type="ECO:0000313" key="3">
    <source>
        <dbReference type="EMBL" id="SEM23346.1"/>
    </source>
</evidence>
<gene>
    <name evidence="3" type="ORF">SAMN05661044_04598</name>
</gene>
<dbReference type="InterPro" id="IPR003593">
    <property type="entry name" value="AAA+_ATPase"/>
</dbReference>
<keyword evidence="4" id="KW-1185">Reference proteome</keyword>
<dbReference type="STRING" id="407022.SAMN05661044_04598"/>
<dbReference type="PANTHER" id="PTHR43581">
    <property type="entry name" value="ATP/GTP PHOSPHATASE"/>
    <property type="match status" value="1"/>
</dbReference>
<dbReference type="GO" id="GO:0005524">
    <property type="term" value="F:ATP binding"/>
    <property type="evidence" value="ECO:0007669"/>
    <property type="project" value="InterPro"/>
</dbReference>
<sequence>MKIESLITKSGQTIELGKISVFVGPNNSGKSQTLRDILNIMEQGMDYVPVLFDQVNFEMPKTSTEAFDGINHFDSVTSIGDIVSREIVADLLTRMDLSFSKEGVEHSFVNNDIVSLMLGNLAKYKVAYLNSKTRLQLVEETKGFNPHEDDPGNILQRLLKDKESEILLNSAFKKAFDMEIRLDYSSFVTLCLKVANVMPEIPEDPRKAYPITKGLNNIDAQGDGFKSFAGIILGLLLTKNRIILLDEPEAFLHPAQARFLGQWISKNLDKFSGQILISTHNANFLSGVVSGDRSVDIFRLNRHGNDTQFNKVPPEATNQLSKHPLLSSQRVMEAIFHRGVIVCEADADRAIYHGVASIEMGNQEILFVHAHNKQTLKDVVDLMVKAKIPVAAIADIDLLNTEDDFDNIIQSFTGKKMESPLRNLRNKIASSVNATSDAEILVRIKESTLEFGEQLKEGMHTLAGAKGALNRLKRGTTQWSDAKERGVIGFDPAIQDDVRELLEICNGIGLFIVPVGELEGWINLEARKNRWVVPALHQIYAGESPENLKEFVDQILKFLDTDKDLAGEVATRMNKSVSSDVSDERSTEKAAGEN</sequence>
<dbReference type="InterPro" id="IPR051396">
    <property type="entry name" value="Bact_Antivir_Def_Nuclease"/>
</dbReference>
<dbReference type="Proteomes" id="UP000199421">
    <property type="component" value="Unassembled WGS sequence"/>
</dbReference>
<dbReference type="InterPro" id="IPR027417">
    <property type="entry name" value="P-loop_NTPase"/>
</dbReference>
<feature type="region of interest" description="Disordered" evidence="1">
    <location>
        <begin position="575"/>
        <end position="594"/>
    </location>
</feature>